<organism evidence="2 3">
    <name type="scientific">Phenylobacterium glaciei</name>
    <dbReference type="NCBI Taxonomy" id="2803784"/>
    <lineage>
        <taxon>Bacteria</taxon>
        <taxon>Pseudomonadati</taxon>
        <taxon>Pseudomonadota</taxon>
        <taxon>Alphaproteobacteria</taxon>
        <taxon>Caulobacterales</taxon>
        <taxon>Caulobacteraceae</taxon>
        <taxon>Phenylobacterium</taxon>
    </lineage>
</organism>
<evidence type="ECO:0000313" key="3">
    <source>
        <dbReference type="Proteomes" id="UP000622580"/>
    </source>
</evidence>
<keyword evidence="3" id="KW-1185">Reference proteome</keyword>
<keyword evidence="1" id="KW-0732">Signal</keyword>
<dbReference type="Proteomes" id="UP000622580">
    <property type="component" value="Unassembled WGS sequence"/>
</dbReference>
<gene>
    <name evidence="2" type="ORF">JKL49_18135</name>
</gene>
<feature type="chain" id="PRO_5037252772" evidence="1">
    <location>
        <begin position="35"/>
        <end position="159"/>
    </location>
</feature>
<dbReference type="InterPro" id="IPR022061">
    <property type="entry name" value="DUF3617"/>
</dbReference>
<sequence length="159" mass="17188">MRYSVSIIRVESWNMLRILTAGLIALAAAAPAFAQESTIQPGYWEVTNKVQAVISQTKKERRCITPSEVAKFTLGPSNRHYSCTYPTRIFQNGKITLKGTCASKKGRQVAIEAAGTYSPSTFKLVADVDTTYAGLPLGGRFTTDARRLGDACPAPVKAG</sequence>
<reference evidence="2" key="1">
    <citation type="submission" date="2021-04" db="EMBL/GenBank/DDBJ databases">
        <title>Draft genome assembly of strain Phenylobacterium sp. 20VBR1 using MiniION and Illumina platforms.</title>
        <authorList>
            <person name="Thomas F.A."/>
            <person name="Krishnan K.P."/>
            <person name="Sinha R.K."/>
        </authorList>
    </citation>
    <scope>NUCLEOTIDE SEQUENCE</scope>
    <source>
        <strain evidence="2">20VBR1</strain>
    </source>
</reference>
<dbReference type="Pfam" id="PF12276">
    <property type="entry name" value="DUF3617"/>
    <property type="match status" value="1"/>
</dbReference>
<dbReference type="EMBL" id="JAGSGD010000001">
    <property type="protein sequence ID" value="MBR7621318.1"/>
    <property type="molecule type" value="Genomic_DNA"/>
</dbReference>
<accession>A0A941HXT9</accession>
<feature type="signal peptide" evidence="1">
    <location>
        <begin position="1"/>
        <end position="34"/>
    </location>
</feature>
<protein>
    <submittedName>
        <fullName evidence="2">DUF3617 family protein</fullName>
    </submittedName>
</protein>
<dbReference type="RefSeq" id="WP_215342394.1">
    <property type="nucleotide sequence ID" value="NZ_JAGSGD010000001.1"/>
</dbReference>
<dbReference type="AlphaFoldDB" id="A0A941HXT9"/>
<name>A0A941HXT9_9CAUL</name>
<evidence type="ECO:0000256" key="1">
    <source>
        <dbReference type="SAM" id="SignalP"/>
    </source>
</evidence>
<proteinExistence type="predicted"/>
<evidence type="ECO:0000313" key="2">
    <source>
        <dbReference type="EMBL" id="MBR7621318.1"/>
    </source>
</evidence>
<comment type="caution">
    <text evidence="2">The sequence shown here is derived from an EMBL/GenBank/DDBJ whole genome shotgun (WGS) entry which is preliminary data.</text>
</comment>